<protein>
    <submittedName>
        <fullName evidence="1">Uncharacterized protein</fullName>
    </submittedName>
</protein>
<dbReference type="HOGENOM" id="CLU_3081951_0_0_3"/>
<proteinExistence type="predicted"/>
<name>F4XLR7_9CYAN</name>
<reference evidence="2" key="1">
    <citation type="journal article" date="2011" name="Proc. Natl. Acad. Sci. U.S.A.">
        <title>Genomic insights into the physiology and ecology of the marine filamentous cyanobacterium Lyngbya majuscula.</title>
        <authorList>
            <person name="Jones A.C."/>
            <person name="Monroe E.A."/>
            <person name="Podell S."/>
            <person name="Hess W.R."/>
            <person name="Klages S."/>
            <person name="Esquenazi E."/>
            <person name="Niessen S."/>
            <person name="Hoover H."/>
            <person name="Rothmann M."/>
            <person name="Lasken R.S."/>
            <person name="Yates J.R.III."/>
            <person name="Reinhardt R."/>
            <person name="Kube M."/>
            <person name="Burkart M.D."/>
            <person name="Allen E.E."/>
            <person name="Dorrestein P.C."/>
            <person name="Gerwick W.H."/>
            <person name="Gerwick L."/>
        </authorList>
    </citation>
    <scope>NUCLEOTIDE SEQUENCE [LARGE SCALE GENOMIC DNA]</scope>
    <source>
        <strain evidence="2">3L</strain>
    </source>
</reference>
<dbReference type="Proteomes" id="UP000003959">
    <property type="component" value="Unassembled WGS sequence"/>
</dbReference>
<organism evidence="1 2">
    <name type="scientific">Moorena producens 3L</name>
    <dbReference type="NCBI Taxonomy" id="489825"/>
    <lineage>
        <taxon>Bacteria</taxon>
        <taxon>Bacillati</taxon>
        <taxon>Cyanobacteriota</taxon>
        <taxon>Cyanophyceae</taxon>
        <taxon>Coleofasciculales</taxon>
        <taxon>Coleofasciculaceae</taxon>
        <taxon>Moorena</taxon>
    </lineage>
</organism>
<dbReference type="EMBL" id="GL890832">
    <property type="protein sequence ID" value="EGJ34542.1"/>
    <property type="molecule type" value="Genomic_DNA"/>
</dbReference>
<evidence type="ECO:0000313" key="1">
    <source>
        <dbReference type="EMBL" id="EGJ34542.1"/>
    </source>
</evidence>
<dbReference type="AlphaFoldDB" id="F4XLR7"/>
<gene>
    <name evidence="1" type="ORF">LYNGBM3L_15520</name>
</gene>
<accession>F4XLR7</accession>
<evidence type="ECO:0000313" key="2">
    <source>
        <dbReference type="Proteomes" id="UP000003959"/>
    </source>
</evidence>
<keyword evidence="2" id="KW-1185">Reference proteome</keyword>
<sequence length="52" mass="5558">MSQGVCLCQLKEANETDLLNLTTFGRPTKMTDVSEIALTNKDSTGAKLLAVS</sequence>